<dbReference type="RefSeq" id="WP_253740277.1">
    <property type="nucleotide sequence ID" value="NZ_BAABKA010000029.1"/>
</dbReference>
<keyword evidence="1" id="KW-0805">Transcription regulation</keyword>
<dbReference type="AlphaFoldDB" id="A0A9X2GFN0"/>
<keyword evidence="6" id="KW-1185">Reference proteome</keyword>
<evidence type="ECO:0000256" key="2">
    <source>
        <dbReference type="ARBA" id="ARBA00023125"/>
    </source>
</evidence>
<dbReference type="SUPFAM" id="SSF46785">
    <property type="entry name" value="Winged helix' DNA-binding domain"/>
    <property type="match status" value="1"/>
</dbReference>
<organism evidence="5 6">
    <name type="scientific">Nonomuraea thailandensis</name>
    <dbReference type="NCBI Taxonomy" id="1188745"/>
    <lineage>
        <taxon>Bacteria</taxon>
        <taxon>Bacillati</taxon>
        <taxon>Actinomycetota</taxon>
        <taxon>Actinomycetes</taxon>
        <taxon>Streptosporangiales</taxon>
        <taxon>Streptosporangiaceae</taxon>
        <taxon>Nonomuraea</taxon>
    </lineage>
</organism>
<feature type="domain" description="HTH hxlR-type" evidence="4">
    <location>
        <begin position="9"/>
        <end position="108"/>
    </location>
</feature>
<dbReference type="Gene3D" id="1.10.10.10">
    <property type="entry name" value="Winged helix-like DNA-binding domain superfamily/Winged helix DNA-binding domain"/>
    <property type="match status" value="1"/>
</dbReference>
<dbReference type="InterPro" id="IPR036388">
    <property type="entry name" value="WH-like_DNA-bd_sf"/>
</dbReference>
<reference evidence="5" key="1">
    <citation type="submission" date="2022-06" db="EMBL/GenBank/DDBJ databases">
        <title>Sequencing the genomes of 1000 actinobacteria strains.</title>
        <authorList>
            <person name="Klenk H.-P."/>
        </authorList>
    </citation>
    <scope>NUCLEOTIDE SEQUENCE</scope>
    <source>
        <strain evidence="5">DSM 46694</strain>
    </source>
</reference>
<evidence type="ECO:0000259" key="4">
    <source>
        <dbReference type="PROSITE" id="PS51118"/>
    </source>
</evidence>
<dbReference type="GO" id="GO:0003677">
    <property type="term" value="F:DNA binding"/>
    <property type="evidence" value="ECO:0007669"/>
    <property type="project" value="UniProtKB-KW"/>
</dbReference>
<evidence type="ECO:0000256" key="1">
    <source>
        <dbReference type="ARBA" id="ARBA00023015"/>
    </source>
</evidence>
<evidence type="ECO:0000256" key="3">
    <source>
        <dbReference type="ARBA" id="ARBA00023163"/>
    </source>
</evidence>
<dbReference type="Proteomes" id="UP001139648">
    <property type="component" value="Unassembled WGS sequence"/>
</dbReference>
<keyword evidence="2 5" id="KW-0238">DNA-binding</keyword>
<dbReference type="InterPro" id="IPR036390">
    <property type="entry name" value="WH_DNA-bd_sf"/>
</dbReference>
<gene>
    <name evidence="5" type="ORF">HD597_000798</name>
</gene>
<dbReference type="PANTHER" id="PTHR33204:SF37">
    <property type="entry name" value="HTH-TYPE TRANSCRIPTIONAL REGULATOR YODB"/>
    <property type="match status" value="1"/>
</dbReference>
<name>A0A9X2GFN0_9ACTN</name>
<protein>
    <submittedName>
        <fullName evidence="5">DNA-binding HxlR family transcriptional regulator</fullName>
    </submittedName>
</protein>
<dbReference type="PANTHER" id="PTHR33204">
    <property type="entry name" value="TRANSCRIPTIONAL REGULATOR, MARR FAMILY"/>
    <property type="match status" value="1"/>
</dbReference>
<dbReference type="EMBL" id="JAMZEB010000001">
    <property type="protein sequence ID" value="MCP2353778.1"/>
    <property type="molecule type" value="Genomic_DNA"/>
</dbReference>
<proteinExistence type="predicted"/>
<dbReference type="InterPro" id="IPR002577">
    <property type="entry name" value="HTH_HxlR"/>
</dbReference>
<dbReference type="Pfam" id="PF01638">
    <property type="entry name" value="HxlR"/>
    <property type="match status" value="1"/>
</dbReference>
<sequence>MSKDMRSGCPISLSLEIFGDRWTLLILRDIIFSGVRHFRELLNGSERISSNILAGRLTMLLERGFLTRSHDPAHRQKVVYSLTEQAIQLVPVFAQITVWGIQHLPVDQESAARGEVLAGGLPVWETFMDELRETHLGPQARRRPAPDAPTVTAQMQAACALARDHAGSS</sequence>
<comment type="caution">
    <text evidence="5">The sequence shown here is derived from an EMBL/GenBank/DDBJ whole genome shotgun (WGS) entry which is preliminary data.</text>
</comment>
<dbReference type="PROSITE" id="PS51118">
    <property type="entry name" value="HTH_HXLR"/>
    <property type="match status" value="1"/>
</dbReference>
<keyword evidence="3" id="KW-0804">Transcription</keyword>
<accession>A0A9X2GFN0</accession>
<evidence type="ECO:0000313" key="5">
    <source>
        <dbReference type="EMBL" id="MCP2353778.1"/>
    </source>
</evidence>
<evidence type="ECO:0000313" key="6">
    <source>
        <dbReference type="Proteomes" id="UP001139648"/>
    </source>
</evidence>